<accession>A0AAV0AX56</accession>
<comment type="cofactor">
    <cofactor evidence="2">
        <name>NAD(+)</name>
        <dbReference type="ChEBI" id="CHEBI:57540"/>
    </cofactor>
</comment>
<dbReference type="GO" id="GO:0006012">
    <property type="term" value="P:galactose metabolic process"/>
    <property type="evidence" value="ECO:0007669"/>
    <property type="project" value="UniProtKB-KW"/>
</dbReference>
<evidence type="ECO:0000256" key="3">
    <source>
        <dbReference type="ARBA" id="ARBA00004947"/>
    </source>
</evidence>
<comment type="function">
    <text evidence="8">Mutarotase converts alpha-aldose to the beta-anomer. It is active on D-glucose, L-arabinose, D-xylose, D-galactose, maltose and lactose.</text>
</comment>
<evidence type="ECO:0000313" key="12">
    <source>
        <dbReference type="EMBL" id="CAH7673592.1"/>
    </source>
</evidence>
<evidence type="ECO:0000256" key="10">
    <source>
        <dbReference type="ARBA" id="ARBA00038238"/>
    </source>
</evidence>
<name>A0AAV0AX56_PHAPC</name>
<dbReference type="GO" id="GO:0005829">
    <property type="term" value="C:cytosol"/>
    <property type="evidence" value="ECO:0007669"/>
    <property type="project" value="TreeGrafter"/>
</dbReference>
<keyword evidence="5" id="KW-0520">NAD</keyword>
<evidence type="ECO:0000256" key="5">
    <source>
        <dbReference type="ARBA" id="ARBA00023027"/>
    </source>
</evidence>
<comment type="pathway">
    <text evidence="3">Carbohydrate metabolism; galactose metabolism.</text>
</comment>
<evidence type="ECO:0000256" key="2">
    <source>
        <dbReference type="ARBA" id="ARBA00001911"/>
    </source>
</evidence>
<evidence type="ECO:0000256" key="1">
    <source>
        <dbReference type="ARBA" id="ARBA00000083"/>
    </source>
</evidence>
<comment type="catalytic activity">
    <reaction evidence="1">
        <text>UDP-alpha-D-glucose = UDP-alpha-D-galactose</text>
        <dbReference type="Rhea" id="RHEA:22168"/>
        <dbReference type="ChEBI" id="CHEBI:58885"/>
        <dbReference type="ChEBI" id="CHEBI:66914"/>
        <dbReference type="EC" id="5.1.3.2"/>
    </reaction>
</comment>
<keyword evidence="7" id="KW-0413">Isomerase</keyword>
<comment type="similarity">
    <text evidence="10">In the C-terminal section; belongs to the aldose epimerase family.</text>
</comment>
<dbReference type="AlphaFoldDB" id="A0AAV0AX56"/>
<gene>
    <name evidence="12" type="ORF">PPACK8108_LOCUS8465</name>
</gene>
<evidence type="ECO:0000256" key="9">
    <source>
        <dbReference type="ARBA" id="ARBA00037955"/>
    </source>
</evidence>
<dbReference type="Proteomes" id="UP001153365">
    <property type="component" value="Unassembled WGS sequence"/>
</dbReference>
<dbReference type="SUPFAM" id="SSF51735">
    <property type="entry name" value="NAD(P)-binding Rossmann-fold domains"/>
    <property type="match status" value="1"/>
</dbReference>
<evidence type="ECO:0000259" key="11">
    <source>
        <dbReference type="Pfam" id="PF01370"/>
    </source>
</evidence>
<dbReference type="PANTHER" id="PTHR43725">
    <property type="entry name" value="UDP-GLUCOSE 4-EPIMERASE"/>
    <property type="match status" value="1"/>
</dbReference>
<dbReference type="Gene3D" id="3.90.25.10">
    <property type="entry name" value="UDP-galactose 4-epimerase, domain 1"/>
    <property type="match status" value="1"/>
</dbReference>
<comment type="pathway">
    <text evidence="4">Carbohydrate metabolism; hexose metabolism.</text>
</comment>
<dbReference type="Gene3D" id="3.40.50.720">
    <property type="entry name" value="NAD(P)-binding Rossmann-like Domain"/>
    <property type="match status" value="1"/>
</dbReference>
<evidence type="ECO:0000256" key="6">
    <source>
        <dbReference type="ARBA" id="ARBA00023144"/>
    </source>
</evidence>
<reference evidence="12" key="1">
    <citation type="submission" date="2022-06" db="EMBL/GenBank/DDBJ databases">
        <authorList>
            <consortium name="SYNGENTA / RWTH Aachen University"/>
        </authorList>
    </citation>
    <scope>NUCLEOTIDE SEQUENCE</scope>
</reference>
<dbReference type="InterPro" id="IPR001509">
    <property type="entry name" value="Epimerase_deHydtase"/>
</dbReference>
<dbReference type="PANTHER" id="PTHR43725:SF47">
    <property type="entry name" value="UDP-GLUCOSE 4-EPIMERASE"/>
    <property type="match status" value="1"/>
</dbReference>
<sequence length="410" mass="45111">MSESSWPLILVTGACGYIGSHVVLELLKQAKFGVVALDNLTNSSFEYLRRVRELAKDGGGSAENSNGTPPLYFHQTDIREQSRLQQVFDLYKTQAKPGKNIKNRILHVIHFAALKSVSGSKSNPESYYSTNVLGTANLLNVMVKSGVFSIVFSSSAVVYGQRNEANNPEISRNLLPESACRVYAYQTEAESRENFSRITNPYGQTKLMCEDLIHKLCCKTRDEKSRYGPYSTSPAFRAVILRYTNPSGNHPSGLIGDSPIEAENLMPIAAQVLQGKRKFMSIFGADYPTKDGTGIRDFIHVQDLATGHLAALDELERGSTISEDYTDNCKTYNLGTGKGASVMEVIEALMKVSGKSINFKIAARRAGDLAVVVCDPLKAEIELGWKAEKGVEEMARDLWLFCSKNPNGLV</sequence>
<dbReference type="InterPro" id="IPR036291">
    <property type="entry name" value="NAD(P)-bd_dom_sf"/>
</dbReference>
<keyword evidence="6" id="KW-0119">Carbohydrate metabolism</keyword>
<dbReference type="CDD" id="cd05247">
    <property type="entry name" value="UDP_G4E_1_SDR_e"/>
    <property type="match status" value="1"/>
</dbReference>
<keyword evidence="13" id="KW-1185">Reference proteome</keyword>
<feature type="domain" description="NAD-dependent epimerase/dehydratase" evidence="11">
    <location>
        <begin position="9"/>
        <end position="319"/>
    </location>
</feature>
<proteinExistence type="inferred from homology"/>
<evidence type="ECO:0000313" key="13">
    <source>
        <dbReference type="Proteomes" id="UP001153365"/>
    </source>
</evidence>
<organism evidence="12 13">
    <name type="scientific">Phakopsora pachyrhizi</name>
    <name type="common">Asian soybean rust disease fungus</name>
    <dbReference type="NCBI Taxonomy" id="170000"/>
    <lineage>
        <taxon>Eukaryota</taxon>
        <taxon>Fungi</taxon>
        <taxon>Dikarya</taxon>
        <taxon>Basidiomycota</taxon>
        <taxon>Pucciniomycotina</taxon>
        <taxon>Pucciniomycetes</taxon>
        <taxon>Pucciniales</taxon>
        <taxon>Phakopsoraceae</taxon>
        <taxon>Phakopsora</taxon>
    </lineage>
</organism>
<evidence type="ECO:0000256" key="8">
    <source>
        <dbReference type="ARBA" id="ARBA00037676"/>
    </source>
</evidence>
<dbReference type="InterPro" id="IPR005886">
    <property type="entry name" value="UDP_G4E"/>
</dbReference>
<evidence type="ECO:0000256" key="7">
    <source>
        <dbReference type="ARBA" id="ARBA00023235"/>
    </source>
</evidence>
<keyword evidence="6" id="KW-0299">Galactose metabolism</keyword>
<evidence type="ECO:0000256" key="4">
    <source>
        <dbReference type="ARBA" id="ARBA00005028"/>
    </source>
</evidence>
<protein>
    <recommendedName>
        <fullName evidence="11">NAD-dependent epimerase/dehydratase domain-containing protein</fullName>
    </recommendedName>
</protein>
<dbReference type="Pfam" id="PF01370">
    <property type="entry name" value="Epimerase"/>
    <property type="match status" value="1"/>
</dbReference>
<dbReference type="EMBL" id="CALTRL010001749">
    <property type="protein sequence ID" value="CAH7673592.1"/>
    <property type="molecule type" value="Genomic_DNA"/>
</dbReference>
<comment type="similarity">
    <text evidence="9">In the N-terminal section; belongs to the NAD(P)-dependent epimerase/dehydratase family.</text>
</comment>
<comment type="caution">
    <text evidence="12">The sequence shown here is derived from an EMBL/GenBank/DDBJ whole genome shotgun (WGS) entry which is preliminary data.</text>
</comment>
<dbReference type="GO" id="GO:0003978">
    <property type="term" value="F:UDP-glucose 4-epimerase activity"/>
    <property type="evidence" value="ECO:0007669"/>
    <property type="project" value="UniProtKB-EC"/>
</dbReference>